<feature type="compositionally biased region" description="Basic residues" evidence="1">
    <location>
        <begin position="22"/>
        <end position="33"/>
    </location>
</feature>
<proteinExistence type="predicted"/>
<feature type="region of interest" description="Disordered" evidence="1">
    <location>
        <begin position="231"/>
        <end position="312"/>
    </location>
</feature>
<gene>
    <name evidence="2" type="ORF">PCOR1329_LOCUS77264</name>
</gene>
<dbReference type="EMBL" id="CAUYUJ010020674">
    <property type="protein sequence ID" value="CAK0899830.1"/>
    <property type="molecule type" value="Genomic_DNA"/>
</dbReference>
<feature type="compositionally biased region" description="Basic and acidic residues" evidence="1">
    <location>
        <begin position="293"/>
        <end position="302"/>
    </location>
</feature>
<dbReference type="Proteomes" id="UP001189429">
    <property type="component" value="Unassembled WGS sequence"/>
</dbReference>
<feature type="region of interest" description="Disordered" evidence="1">
    <location>
        <begin position="1"/>
        <end position="45"/>
    </location>
</feature>
<feature type="compositionally biased region" description="Low complexity" evidence="1">
    <location>
        <begin position="36"/>
        <end position="45"/>
    </location>
</feature>
<protein>
    <submittedName>
        <fullName evidence="2">Uncharacterized protein</fullName>
    </submittedName>
</protein>
<keyword evidence="3" id="KW-1185">Reference proteome</keyword>
<evidence type="ECO:0000313" key="3">
    <source>
        <dbReference type="Proteomes" id="UP001189429"/>
    </source>
</evidence>
<feature type="compositionally biased region" description="Low complexity" evidence="1">
    <location>
        <begin position="235"/>
        <end position="244"/>
    </location>
</feature>
<organism evidence="2 3">
    <name type="scientific">Prorocentrum cordatum</name>
    <dbReference type="NCBI Taxonomy" id="2364126"/>
    <lineage>
        <taxon>Eukaryota</taxon>
        <taxon>Sar</taxon>
        <taxon>Alveolata</taxon>
        <taxon>Dinophyceae</taxon>
        <taxon>Prorocentrales</taxon>
        <taxon>Prorocentraceae</taxon>
        <taxon>Prorocentrum</taxon>
    </lineage>
</organism>
<evidence type="ECO:0000313" key="2">
    <source>
        <dbReference type="EMBL" id="CAK0899830.1"/>
    </source>
</evidence>
<comment type="caution">
    <text evidence="2">The sequence shown here is derived from an EMBL/GenBank/DDBJ whole genome shotgun (WGS) entry which is preliminary data.</text>
</comment>
<evidence type="ECO:0000256" key="1">
    <source>
        <dbReference type="SAM" id="MobiDB-lite"/>
    </source>
</evidence>
<reference evidence="2" key="1">
    <citation type="submission" date="2023-10" db="EMBL/GenBank/DDBJ databases">
        <authorList>
            <person name="Chen Y."/>
            <person name="Shah S."/>
            <person name="Dougan E. K."/>
            <person name="Thang M."/>
            <person name="Chan C."/>
        </authorList>
    </citation>
    <scope>NUCLEOTIDE SEQUENCE [LARGE SCALE GENOMIC DNA]</scope>
</reference>
<name>A0ABN9XJ69_9DINO</name>
<accession>A0ABN9XJ69</accession>
<sequence length="754" mass="84051">MVKSDVLGDQSSESEAVDGQKGCKRAVHTKRGGPKAGRPAPAAGKGAPQCYLCQESDPTKKFLGFELHDLCLNACRSSRRRCEDKREFDNLMTDDPTKWKAIVLPNVCERGARDSAVRRQSKNMLDCTIKFRQEERTIPKLELCKVRYINYMSFWKGVEKEEAERDFDIKLAIQKRDGTEIFDKMGRPCISIDDNASSAVRPGVRADCASKSAATDGYARGEALRNASCDRRSISRGSLSRGPGASDSHEDGSGCEVTSESIEPVRSPTTTPLPRRSPRSATKRLGVMTSDNLKAHEEADPIKRRRTGKQSVAPSVCSSRAFEFMVNRDKLAARVKEAIKAINGPKSPYKQMMAKATKLTPEQKAELEGGPTDITKTHASVMDTLKRLDEHISKLKRPDYERARNDVVQVEAELEDLGEKVDSQMECMQLVTNKASRETRKENKKKRYARTKVSGHLVAGKYPNTFAKIVSQALEKLEDADDEASLSEDIQKNPDHIIPGRICLWTSVDNSTRKMIAEISSDVEKTEKSLMDAISSLDNKSWAGCMGRVQLGHDKITEFVEHAVEDPSEKHLEIMSEKGGVPWLTFVRPYTWRAGPNQCPLPGMAAVFVAKTDSIVVQIVDANDVVKNGVALTGLKKFMDTAEGGKTYQKKSHVFKLRIGDVLFVPFGFIMMPIYCPPTATMEKASKSEAMTMVGTIWSMTLLNDKWVNITVHKETWAAILKINMDHLQKSRTANSLWGERFDFLKKFVDALNV</sequence>